<evidence type="ECO:0000256" key="1">
    <source>
        <dbReference type="ARBA" id="ARBA00004141"/>
    </source>
</evidence>
<dbReference type="PANTHER" id="PTHR30238:SF4">
    <property type="entry name" value="SLL1022 PROTEIN"/>
    <property type="match status" value="1"/>
</dbReference>
<evidence type="ECO:0000313" key="8">
    <source>
        <dbReference type="Proteomes" id="UP000008392"/>
    </source>
</evidence>
<name>G0AC50_COLFT</name>
<accession>G0AC50</accession>
<dbReference type="Pfam" id="PF03741">
    <property type="entry name" value="TerC"/>
    <property type="match status" value="1"/>
</dbReference>
<evidence type="ECO:0000313" key="7">
    <source>
        <dbReference type="EMBL" id="AEK62247.1"/>
    </source>
</evidence>
<proteinExistence type="inferred from homology"/>
<dbReference type="eggNOG" id="COG0861">
    <property type="taxonomic scope" value="Bacteria"/>
</dbReference>
<feature type="transmembrane region" description="Helical" evidence="6">
    <location>
        <begin position="125"/>
        <end position="144"/>
    </location>
</feature>
<dbReference type="KEGG" id="cfu:CFU_2420"/>
<dbReference type="AlphaFoldDB" id="G0AC50"/>
<dbReference type="HOGENOM" id="CLU_070543_0_1_4"/>
<comment type="subcellular location">
    <subcellularLocation>
        <location evidence="1">Membrane</location>
        <topology evidence="1">Multi-pass membrane protein</topology>
    </subcellularLocation>
</comment>
<feature type="transmembrane region" description="Helical" evidence="6">
    <location>
        <begin position="30"/>
        <end position="56"/>
    </location>
</feature>
<dbReference type="InterPro" id="IPR022301">
    <property type="entry name" value="Integral_membrane_YjbE"/>
</dbReference>
<dbReference type="NCBIfam" id="TIGR03717">
    <property type="entry name" value="R_switched_YjbE"/>
    <property type="match status" value="1"/>
</dbReference>
<feature type="transmembrane region" description="Helical" evidence="6">
    <location>
        <begin position="68"/>
        <end position="90"/>
    </location>
</feature>
<reference evidence="8" key="6">
    <citation type="submission" date="2011-05" db="EMBL/GenBank/DDBJ databases">
        <title>Complete sequence of Collimonas fungivorans Ter331.</title>
        <authorList>
            <person name="Leveau J.H."/>
        </authorList>
    </citation>
    <scope>NUCLEOTIDE SEQUENCE [LARGE SCALE GENOMIC DNA]</scope>
    <source>
        <strain evidence="8">Ter331</strain>
    </source>
</reference>
<reference evidence="7 8" key="4">
    <citation type="journal article" date="2010" name="Environ. Microbiol.">
        <title>The bacterial genus Collimonas: mycophagy, weathering and other adaptive solutions to life in oligotrophic soil environments.</title>
        <authorList>
            <person name="Leveau J.H."/>
            <person name="Uroz S."/>
            <person name="de Boer W."/>
        </authorList>
    </citation>
    <scope>NUCLEOTIDE SEQUENCE [LARGE SCALE GENOMIC DNA]</scope>
    <source>
        <strain evidence="7 8">Ter331</strain>
    </source>
</reference>
<dbReference type="EMBL" id="CP002745">
    <property type="protein sequence ID" value="AEK62247.1"/>
    <property type="molecule type" value="Genomic_DNA"/>
</dbReference>
<keyword evidence="4 6" id="KW-1133">Transmembrane helix</keyword>
<sequence length="251" mass="26598">MRLFVNPVGDFMDFSGLLSMLGMADWNAGAFFAALLAIVVIDLVLAGDNAIVIAMAARSLPDHLRRKAILWGTAGAVITRVLMTIGVVWLLKIPGLLLVGGIALLWIAYRLLTQSDDGEAHGVKATTMVAALKTIIIADTVMGIDNVLGVAGAAKGSMALVIIGLLISVPIMVWGSTLALKLIERFPLTIFIGAAILVYTAMHMIVTEPVLQSFWDSLPGLNYAAYVIGFVVVLGGGWLVSKRRDGAKVAE</sequence>
<reference evidence="7 8" key="5">
    <citation type="journal article" date="2011" name="ISME J.">
        <title>Dual transcriptional profiling of a bacterial/fungal confrontation: Collimonas fungivorans versus Aspergillus niger.</title>
        <authorList>
            <person name="Mela F."/>
            <person name="Fritsche K."/>
            <person name="de Boer W."/>
            <person name="van Veen J.A."/>
            <person name="de Graaff L.H."/>
            <person name="van den Berg M."/>
            <person name="Leveau J.H."/>
        </authorList>
    </citation>
    <scope>NUCLEOTIDE SEQUENCE [LARGE SCALE GENOMIC DNA]</scope>
    <source>
        <strain evidence="7 8">Ter331</strain>
    </source>
</reference>
<reference evidence="7 8" key="1">
    <citation type="journal article" date="2004" name="Environ. Microbiol.">
        <title>Phylogeny-function analysis of (meta)genomic libraries: screening for expression of ribosomal RNA genes by large-insert library fluorescent in situ hybridization (LIL-FISH).</title>
        <authorList>
            <person name="Leveau J.H."/>
            <person name="Gerards S."/>
            <person name="de Boer W."/>
            <person name="van Veen J.A."/>
        </authorList>
    </citation>
    <scope>NUCLEOTIDE SEQUENCE [LARGE SCALE GENOMIC DNA]</scope>
    <source>
        <strain evidence="7 8">Ter331</strain>
    </source>
</reference>
<keyword evidence="5 6" id="KW-0472">Membrane</keyword>
<comment type="similarity">
    <text evidence="2">Belongs to the TerC family.</text>
</comment>
<dbReference type="Proteomes" id="UP000008392">
    <property type="component" value="Chromosome"/>
</dbReference>
<keyword evidence="8" id="KW-1185">Reference proteome</keyword>
<reference evidence="7 8" key="2">
    <citation type="journal article" date="2006" name="J. Microbiol. Methods">
        <title>Genomic flank-sequencing of plasposon insertion sites for rapid identification of functional genes.</title>
        <authorList>
            <person name="Leveau J.H."/>
            <person name="Gerards S."/>
            <person name="Fritsche K."/>
            <person name="Zondag G."/>
            <person name="van Veen J.A."/>
        </authorList>
    </citation>
    <scope>NUCLEOTIDE SEQUENCE [LARGE SCALE GENOMIC DNA]</scope>
    <source>
        <strain evidence="7 8">Ter331</strain>
    </source>
</reference>
<gene>
    <name evidence="7" type="primary">terC</name>
    <name evidence="7" type="ordered locus">CFU_2420</name>
</gene>
<keyword evidence="3 6" id="KW-0812">Transmembrane</keyword>
<dbReference type="InterPro" id="IPR005496">
    <property type="entry name" value="Integral_membrane_TerC"/>
</dbReference>
<evidence type="ECO:0000256" key="4">
    <source>
        <dbReference type="ARBA" id="ARBA00022989"/>
    </source>
</evidence>
<feature type="transmembrane region" description="Helical" evidence="6">
    <location>
        <begin position="186"/>
        <end position="206"/>
    </location>
</feature>
<evidence type="ECO:0000256" key="6">
    <source>
        <dbReference type="SAM" id="Phobius"/>
    </source>
</evidence>
<evidence type="ECO:0000256" key="2">
    <source>
        <dbReference type="ARBA" id="ARBA00007511"/>
    </source>
</evidence>
<dbReference type="PANTHER" id="PTHR30238">
    <property type="entry name" value="MEMBRANE BOUND PREDICTED REDOX MODULATOR"/>
    <property type="match status" value="1"/>
</dbReference>
<protein>
    <submittedName>
        <fullName evidence="7">Integral membrane protein</fullName>
    </submittedName>
</protein>
<feature type="transmembrane region" description="Helical" evidence="6">
    <location>
        <begin position="96"/>
        <end position="113"/>
    </location>
</feature>
<feature type="transmembrane region" description="Helical" evidence="6">
    <location>
        <begin position="221"/>
        <end position="240"/>
    </location>
</feature>
<organism evidence="7 8">
    <name type="scientific">Collimonas fungivorans (strain Ter331)</name>
    <dbReference type="NCBI Taxonomy" id="1005048"/>
    <lineage>
        <taxon>Bacteria</taxon>
        <taxon>Pseudomonadati</taxon>
        <taxon>Pseudomonadota</taxon>
        <taxon>Betaproteobacteria</taxon>
        <taxon>Burkholderiales</taxon>
        <taxon>Oxalobacteraceae</taxon>
        <taxon>Collimonas</taxon>
    </lineage>
</organism>
<feature type="transmembrane region" description="Helical" evidence="6">
    <location>
        <begin position="156"/>
        <end position="174"/>
    </location>
</feature>
<reference evidence="7 8" key="3">
    <citation type="journal article" date="2008" name="FEMS Microbiol. Ecol.">
        <title>Identification and characterization of genes underlying chitinolysis in Collimonas fungivorans Ter331.</title>
        <authorList>
            <person name="Fritsche K."/>
            <person name="de Boer W."/>
            <person name="Gerards S."/>
            <person name="van den Berg M."/>
            <person name="van Veen J.A."/>
            <person name="Leveau J.H."/>
        </authorList>
    </citation>
    <scope>NUCLEOTIDE SEQUENCE [LARGE SCALE GENOMIC DNA]</scope>
    <source>
        <strain evidence="7 8">Ter331</strain>
    </source>
</reference>
<evidence type="ECO:0000256" key="5">
    <source>
        <dbReference type="ARBA" id="ARBA00023136"/>
    </source>
</evidence>
<evidence type="ECO:0000256" key="3">
    <source>
        <dbReference type="ARBA" id="ARBA00022692"/>
    </source>
</evidence>
<dbReference type="GO" id="GO:0016020">
    <property type="term" value="C:membrane"/>
    <property type="evidence" value="ECO:0007669"/>
    <property type="project" value="UniProtKB-SubCell"/>
</dbReference>